<evidence type="ECO:0000313" key="1">
    <source>
        <dbReference type="EMBL" id="KAJ7699348.1"/>
    </source>
</evidence>
<accession>A0AAD7GKT3</accession>
<gene>
    <name evidence="1" type="ORF">B0H17DRAFT_1328332</name>
</gene>
<sequence>MPLSLVPKPAAFVLIRIDAVATLQSLNDPIATAAAAKLPSRKYVAYVSKAINAFDWKALYHTYAIQLMSPTVPAPCEDDCIGADMYTPVFPAAMHPLARAPLQPTKPLPWPCYQPSFMRSVVRVPVRLEDDASAVLLEPAEAIRQRRILADEDARRARALHTSTSTTAPATDGYVNFSDLDGYIGDVVCPIDVDCTSADQYYADSVEASRPPSTCVVVDVSYDLSELDELPDPLEFFEEKRRLKQLEAESKARKAGLLAEISTPPEAEDFTEPVQRVDPPMTEKTRPFADPEALWPVWEYRKFPELLSSVRIFALVVQEVATQARRLSAYLARIKEEGLHLLQAWTLAVRFNV</sequence>
<name>A0AAD7GKT3_MYCRO</name>
<dbReference type="EMBL" id="JARKIE010000023">
    <property type="protein sequence ID" value="KAJ7699348.1"/>
    <property type="molecule type" value="Genomic_DNA"/>
</dbReference>
<reference evidence="1" key="1">
    <citation type="submission" date="2023-03" db="EMBL/GenBank/DDBJ databases">
        <title>Massive genome expansion in bonnet fungi (Mycena s.s.) driven by repeated elements and novel gene families across ecological guilds.</title>
        <authorList>
            <consortium name="Lawrence Berkeley National Laboratory"/>
            <person name="Harder C.B."/>
            <person name="Miyauchi S."/>
            <person name="Viragh M."/>
            <person name="Kuo A."/>
            <person name="Thoen E."/>
            <person name="Andreopoulos B."/>
            <person name="Lu D."/>
            <person name="Skrede I."/>
            <person name="Drula E."/>
            <person name="Henrissat B."/>
            <person name="Morin E."/>
            <person name="Kohler A."/>
            <person name="Barry K."/>
            <person name="LaButti K."/>
            <person name="Morin E."/>
            <person name="Salamov A."/>
            <person name="Lipzen A."/>
            <person name="Mereny Z."/>
            <person name="Hegedus B."/>
            <person name="Baldrian P."/>
            <person name="Stursova M."/>
            <person name="Weitz H."/>
            <person name="Taylor A."/>
            <person name="Grigoriev I.V."/>
            <person name="Nagy L.G."/>
            <person name="Martin F."/>
            <person name="Kauserud H."/>
        </authorList>
    </citation>
    <scope>NUCLEOTIDE SEQUENCE</scope>
    <source>
        <strain evidence="1">CBHHK067</strain>
    </source>
</reference>
<keyword evidence="2" id="KW-1185">Reference proteome</keyword>
<protein>
    <submittedName>
        <fullName evidence="1">Uncharacterized protein</fullName>
    </submittedName>
</protein>
<comment type="caution">
    <text evidence="1">The sequence shown here is derived from an EMBL/GenBank/DDBJ whole genome shotgun (WGS) entry which is preliminary data.</text>
</comment>
<evidence type="ECO:0000313" key="2">
    <source>
        <dbReference type="Proteomes" id="UP001221757"/>
    </source>
</evidence>
<organism evidence="1 2">
    <name type="scientific">Mycena rosella</name>
    <name type="common">Pink bonnet</name>
    <name type="synonym">Agaricus rosellus</name>
    <dbReference type="NCBI Taxonomy" id="1033263"/>
    <lineage>
        <taxon>Eukaryota</taxon>
        <taxon>Fungi</taxon>
        <taxon>Dikarya</taxon>
        <taxon>Basidiomycota</taxon>
        <taxon>Agaricomycotina</taxon>
        <taxon>Agaricomycetes</taxon>
        <taxon>Agaricomycetidae</taxon>
        <taxon>Agaricales</taxon>
        <taxon>Marasmiineae</taxon>
        <taxon>Mycenaceae</taxon>
        <taxon>Mycena</taxon>
    </lineage>
</organism>
<dbReference type="AlphaFoldDB" id="A0AAD7GKT3"/>
<proteinExistence type="predicted"/>
<dbReference type="Proteomes" id="UP001221757">
    <property type="component" value="Unassembled WGS sequence"/>
</dbReference>